<dbReference type="EMBL" id="VUNJ01000001">
    <property type="protein sequence ID" value="MST90463.1"/>
    <property type="molecule type" value="Genomic_DNA"/>
</dbReference>
<reference evidence="5" key="1">
    <citation type="submission" date="2015-02" db="EMBL/GenBank/DDBJ databases">
        <title>A novel member of the family Ruminococcaceae isolated from human feces.</title>
        <authorList>
            <person name="Shkoporov A.N."/>
            <person name="Chaplin A.V."/>
            <person name="Motuzova O.V."/>
            <person name="Kafarskaia L.I."/>
            <person name="Khokhlova E.V."/>
            <person name="Efimov B.A."/>
        </authorList>
    </citation>
    <scope>NUCLEOTIDE SEQUENCE [LARGE SCALE GENOMIC DNA]</scope>
    <source>
        <strain evidence="5">585-1</strain>
    </source>
</reference>
<evidence type="ECO:0000313" key="13">
    <source>
        <dbReference type="Proteomes" id="UP000449193"/>
    </source>
</evidence>
<accession>A0A0D8J1H2</accession>
<evidence type="ECO:0000313" key="9">
    <source>
        <dbReference type="EMBL" id="MTS50030.1"/>
    </source>
</evidence>
<evidence type="ECO:0000313" key="14">
    <source>
        <dbReference type="Proteomes" id="UP000472755"/>
    </source>
</evidence>
<dbReference type="SUPFAM" id="SSF46785">
    <property type="entry name" value="Winged helix' DNA-binding domain"/>
    <property type="match status" value="1"/>
</dbReference>
<reference evidence="6 11" key="2">
    <citation type="submission" date="2015-10" db="EMBL/GenBank/DDBJ databases">
        <title>A novel member of the family Ruminococcaceae isolated from human faeces.</title>
        <authorList>
            <person name="Shkoporov A.N."/>
            <person name="Chaplin A.V."/>
            <person name="Motuzova O.V."/>
            <person name="Kafarskaia L.I."/>
            <person name="Efimov B.A."/>
        </authorList>
    </citation>
    <scope>NUCLEOTIDE SEQUENCE [LARGE SCALE GENOMIC DNA]</scope>
    <source>
        <strain evidence="6 11">668</strain>
    </source>
</reference>
<dbReference type="InterPro" id="IPR036388">
    <property type="entry name" value="WH-like_DNA-bd_sf"/>
</dbReference>
<evidence type="ECO:0000313" key="12">
    <source>
        <dbReference type="Proteomes" id="UP000431913"/>
    </source>
</evidence>
<gene>
    <name evidence="6" type="ORF">ASJ35_03345</name>
    <name evidence="7" type="ORF">FYJ76_00700</name>
    <name evidence="9" type="ORF">GMD52_00545</name>
    <name evidence="8" type="ORF">GMD59_11380</name>
    <name evidence="5" type="ORF">TQ39_07100</name>
</gene>
<dbReference type="Pfam" id="PF01037">
    <property type="entry name" value="AsnC_trans_reg"/>
    <property type="match status" value="1"/>
</dbReference>
<dbReference type="Proteomes" id="UP000449193">
    <property type="component" value="Unassembled WGS sequence"/>
</dbReference>
<name>A0A0D8J1H2_9FIRM</name>
<dbReference type="Gene3D" id="3.30.70.920">
    <property type="match status" value="1"/>
</dbReference>
<keyword evidence="1" id="KW-0805">Transcription regulation</keyword>
<dbReference type="Gene3D" id="1.10.10.10">
    <property type="entry name" value="Winged helix-like DNA-binding domain superfamily/Winged helix DNA-binding domain"/>
    <property type="match status" value="1"/>
</dbReference>
<evidence type="ECO:0000313" key="10">
    <source>
        <dbReference type="Proteomes" id="UP000032483"/>
    </source>
</evidence>
<evidence type="ECO:0000313" key="5">
    <source>
        <dbReference type="EMBL" id="KJF40391.1"/>
    </source>
</evidence>
<dbReference type="InterPro" id="IPR011991">
    <property type="entry name" value="ArsR-like_HTH"/>
</dbReference>
<protein>
    <submittedName>
        <fullName evidence="7 8">AsnC family transcriptional regulator</fullName>
    </submittedName>
    <submittedName>
        <fullName evidence="5">Transcriptional regulator</fullName>
    </submittedName>
</protein>
<dbReference type="SUPFAM" id="SSF54909">
    <property type="entry name" value="Dimeric alpha+beta barrel"/>
    <property type="match status" value="1"/>
</dbReference>
<dbReference type="EMBL" id="WMZU01000017">
    <property type="protein sequence ID" value="MTS27886.1"/>
    <property type="molecule type" value="Genomic_DNA"/>
</dbReference>
<evidence type="ECO:0000259" key="4">
    <source>
        <dbReference type="PROSITE" id="PS50956"/>
    </source>
</evidence>
<evidence type="ECO:0000256" key="1">
    <source>
        <dbReference type="ARBA" id="ARBA00023015"/>
    </source>
</evidence>
<dbReference type="InterPro" id="IPR019888">
    <property type="entry name" value="Tscrpt_reg_AsnC-like"/>
</dbReference>
<keyword evidence="3" id="KW-0804">Transcription</keyword>
<evidence type="ECO:0000313" key="11">
    <source>
        <dbReference type="Proteomes" id="UP000053433"/>
    </source>
</evidence>
<dbReference type="GO" id="GO:0005829">
    <property type="term" value="C:cytosol"/>
    <property type="evidence" value="ECO:0007669"/>
    <property type="project" value="TreeGrafter"/>
</dbReference>
<dbReference type="InterPro" id="IPR019887">
    <property type="entry name" value="Tscrpt_reg_AsnC/Lrp_C"/>
</dbReference>
<proteinExistence type="predicted"/>
<dbReference type="Pfam" id="PF13412">
    <property type="entry name" value="HTH_24"/>
    <property type="match status" value="1"/>
</dbReference>
<reference evidence="7 12" key="4">
    <citation type="submission" date="2019-08" db="EMBL/GenBank/DDBJ databases">
        <title>In-depth cultivation of the pig gut microbiome towards novel bacterial diversity and tailored functional studies.</title>
        <authorList>
            <person name="Wylensek D."/>
            <person name="Hitch T.C.A."/>
            <person name="Clavel T."/>
        </authorList>
    </citation>
    <scope>NUCLEOTIDE SEQUENCE [LARGE SCALE GENOMIC DNA]</scope>
    <source>
        <strain evidence="7 12">WCA3-601-WT-6J</strain>
    </source>
</reference>
<keyword evidence="10" id="KW-1185">Reference proteome</keyword>
<evidence type="ECO:0000313" key="6">
    <source>
        <dbReference type="EMBL" id="KUE77323.1"/>
    </source>
</evidence>
<evidence type="ECO:0000313" key="7">
    <source>
        <dbReference type="EMBL" id="MST90463.1"/>
    </source>
</evidence>
<dbReference type="GeneID" id="42856379"/>
<sequence>MDELDRKILRLLSADGRMTVKDIARQVSLTSPAVSERIRRMEKTGVIAGYTVVLGDAEPKSHIDALISISVAPADRQYFITMVENQPGVAQCFHVTGSHSFIVKVSCAGIHELEHLINRFQKLGQTSTQIILSAPVDRRFTLDVHEHGKDPV</sequence>
<evidence type="ECO:0000256" key="2">
    <source>
        <dbReference type="ARBA" id="ARBA00023125"/>
    </source>
</evidence>
<comment type="caution">
    <text evidence="5">The sequence shown here is derived from an EMBL/GenBank/DDBJ whole genome shotgun (WGS) entry which is preliminary data.</text>
</comment>
<dbReference type="SMART" id="SM00344">
    <property type="entry name" value="HTH_ASNC"/>
    <property type="match status" value="1"/>
</dbReference>
<dbReference type="EMBL" id="LMUA01000003">
    <property type="protein sequence ID" value="KUE77323.1"/>
    <property type="molecule type" value="Genomic_DNA"/>
</dbReference>
<dbReference type="GO" id="GO:0043565">
    <property type="term" value="F:sequence-specific DNA binding"/>
    <property type="evidence" value="ECO:0007669"/>
    <property type="project" value="InterPro"/>
</dbReference>
<dbReference type="GO" id="GO:0043200">
    <property type="term" value="P:response to amino acid"/>
    <property type="evidence" value="ECO:0007669"/>
    <property type="project" value="TreeGrafter"/>
</dbReference>
<dbReference type="PANTHER" id="PTHR30154">
    <property type="entry name" value="LEUCINE-RESPONSIVE REGULATORY PROTEIN"/>
    <property type="match status" value="1"/>
</dbReference>
<reference evidence="13 14" key="3">
    <citation type="journal article" date="2019" name="Nat. Med.">
        <title>A library of human gut bacterial isolates paired with longitudinal multiomics data enables mechanistic microbiome research.</title>
        <authorList>
            <person name="Poyet M."/>
            <person name="Groussin M."/>
            <person name="Gibbons S.M."/>
            <person name="Avila-Pacheco J."/>
            <person name="Jiang X."/>
            <person name="Kearney S.M."/>
            <person name="Perrotta A.R."/>
            <person name="Berdy B."/>
            <person name="Zhao S."/>
            <person name="Lieberman T.D."/>
            <person name="Swanson P.K."/>
            <person name="Smith M."/>
            <person name="Roesemann S."/>
            <person name="Alexander J.E."/>
            <person name="Rich S.A."/>
            <person name="Livny J."/>
            <person name="Vlamakis H."/>
            <person name="Clish C."/>
            <person name="Bullock K."/>
            <person name="Deik A."/>
            <person name="Scott J."/>
            <person name="Pierce K.A."/>
            <person name="Xavier R.J."/>
            <person name="Alm E.J."/>
        </authorList>
    </citation>
    <scope>NUCLEOTIDE SEQUENCE [LARGE SCALE GENOMIC DNA]</scope>
    <source>
        <strain evidence="8 14">BIOML-A4</strain>
        <strain evidence="9 13">BIOML-A7</strain>
    </source>
</reference>
<feature type="domain" description="HTH asnC-type" evidence="4">
    <location>
        <begin position="1"/>
        <end position="67"/>
    </location>
</feature>
<dbReference type="Proteomes" id="UP000032483">
    <property type="component" value="Unassembled WGS sequence"/>
</dbReference>
<dbReference type="InterPro" id="IPR036390">
    <property type="entry name" value="WH_DNA-bd_sf"/>
</dbReference>
<dbReference type="PROSITE" id="PS50956">
    <property type="entry name" value="HTH_ASNC_2"/>
    <property type="match status" value="1"/>
</dbReference>
<evidence type="ECO:0000313" key="8">
    <source>
        <dbReference type="EMBL" id="MTS27886.1"/>
    </source>
</evidence>
<dbReference type="InterPro" id="IPR000485">
    <property type="entry name" value="AsnC-type_HTH_dom"/>
</dbReference>
<dbReference type="Proteomes" id="UP000472755">
    <property type="component" value="Unassembled WGS sequence"/>
</dbReference>
<dbReference type="CDD" id="cd00090">
    <property type="entry name" value="HTH_ARSR"/>
    <property type="match status" value="1"/>
</dbReference>
<dbReference type="EMBL" id="WMZR01000001">
    <property type="protein sequence ID" value="MTS50030.1"/>
    <property type="molecule type" value="Genomic_DNA"/>
</dbReference>
<dbReference type="InterPro" id="IPR011008">
    <property type="entry name" value="Dimeric_a/b-barrel"/>
</dbReference>
<dbReference type="PANTHER" id="PTHR30154:SF53">
    <property type="entry name" value="HTH-TYPE TRANSCRIPTIONAL REGULATOR LRPC"/>
    <property type="match status" value="1"/>
</dbReference>
<dbReference type="RefSeq" id="WP_009324904.1">
    <property type="nucleotide sequence ID" value="NZ_CAOJUJ010000035.1"/>
</dbReference>
<accession>A0A0W7TU32</accession>
<dbReference type="PRINTS" id="PR00033">
    <property type="entry name" value="HTHASNC"/>
</dbReference>
<evidence type="ECO:0000256" key="3">
    <source>
        <dbReference type="ARBA" id="ARBA00023163"/>
    </source>
</evidence>
<dbReference type="Proteomes" id="UP000431913">
    <property type="component" value="Unassembled WGS sequence"/>
</dbReference>
<dbReference type="AlphaFoldDB" id="A0A0D8J1H2"/>
<organism evidence="5 10">
    <name type="scientific">Ruthenibacterium lactatiformans</name>
    <dbReference type="NCBI Taxonomy" id="1550024"/>
    <lineage>
        <taxon>Bacteria</taxon>
        <taxon>Bacillati</taxon>
        <taxon>Bacillota</taxon>
        <taxon>Clostridia</taxon>
        <taxon>Eubacteriales</taxon>
        <taxon>Oscillospiraceae</taxon>
        <taxon>Ruthenibacterium</taxon>
    </lineage>
</organism>
<dbReference type="EMBL" id="JXXK01000007">
    <property type="protein sequence ID" value="KJF40391.1"/>
    <property type="molecule type" value="Genomic_DNA"/>
</dbReference>
<keyword evidence="2" id="KW-0238">DNA-binding</keyword>
<dbReference type="Proteomes" id="UP000053433">
    <property type="component" value="Unassembled WGS sequence"/>
</dbReference>